<dbReference type="AlphaFoldDB" id="A0A9D0ZMR8"/>
<evidence type="ECO:0000313" key="2">
    <source>
        <dbReference type="Proteomes" id="UP000824260"/>
    </source>
</evidence>
<dbReference type="InterPro" id="IPR011697">
    <property type="entry name" value="Peptidase_C26"/>
</dbReference>
<dbReference type="Pfam" id="PF07722">
    <property type="entry name" value="Peptidase_C26"/>
    <property type="match status" value="1"/>
</dbReference>
<proteinExistence type="predicted"/>
<dbReference type="SUPFAM" id="SSF52317">
    <property type="entry name" value="Class I glutamine amidotransferase-like"/>
    <property type="match status" value="1"/>
</dbReference>
<gene>
    <name evidence="1" type="ORF">IAA52_08335</name>
</gene>
<dbReference type="InterPro" id="IPR029062">
    <property type="entry name" value="Class_I_gatase-like"/>
</dbReference>
<dbReference type="InterPro" id="IPR044668">
    <property type="entry name" value="PuuD-like"/>
</dbReference>
<reference evidence="1" key="2">
    <citation type="journal article" date="2021" name="PeerJ">
        <title>Extensive microbial diversity within the chicken gut microbiome revealed by metagenomics and culture.</title>
        <authorList>
            <person name="Gilroy R."/>
            <person name="Ravi A."/>
            <person name="Getino M."/>
            <person name="Pursley I."/>
            <person name="Horton D.L."/>
            <person name="Alikhan N.F."/>
            <person name="Baker D."/>
            <person name="Gharbi K."/>
            <person name="Hall N."/>
            <person name="Watson M."/>
            <person name="Adriaenssens E.M."/>
            <person name="Foster-Nyarko E."/>
            <person name="Jarju S."/>
            <person name="Secka A."/>
            <person name="Antonio M."/>
            <person name="Oren A."/>
            <person name="Chaudhuri R.R."/>
            <person name="La Ragione R."/>
            <person name="Hildebrand F."/>
            <person name="Pallen M.J."/>
        </authorList>
    </citation>
    <scope>NUCLEOTIDE SEQUENCE</scope>
    <source>
        <strain evidence="1">ChiSjej6B24-2974</strain>
    </source>
</reference>
<accession>A0A9D0ZMR8</accession>
<dbReference type="Gene3D" id="3.40.50.880">
    <property type="match status" value="1"/>
</dbReference>
<dbReference type="GO" id="GO:0033969">
    <property type="term" value="F:gamma-glutamyl-gamma-aminobutyrate hydrolase activity"/>
    <property type="evidence" value="ECO:0007669"/>
    <property type="project" value="TreeGrafter"/>
</dbReference>
<reference evidence="1" key="1">
    <citation type="submission" date="2020-10" db="EMBL/GenBank/DDBJ databases">
        <authorList>
            <person name="Gilroy R."/>
        </authorList>
    </citation>
    <scope>NUCLEOTIDE SEQUENCE</scope>
    <source>
        <strain evidence="1">ChiSjej6B24-2974</strain>
    </source>
</reference>
<dbReference type="GO" id="GO:0005829">
    <property type="term" value="C:cytosol"/>
    <property type="evidence" value="ECO:0007669"/>
    <property type="project" value="TreeGrafter"/>
</dbReference>
<protein>
    <submittedName>
        <fullName evidence="1">Type 1 glutamine amidotransferase</fullName>
    </submittedName>
</protein>
<keyword evidence="1" id="KW-0315">Glutamine amidotransferase</keyword>
<dbReference type="EMBL" id="DVFZ01000085">
    <property type="protein sequence ID" value="HIQ83096.1"/>
    <property type="molecule type" value="Genomic_DNA"/>
</dbReference>
<organism evidence="1 2">
    <name type="scientific">Candidatus Pullichristensenella stercorigallinarum</name>
    <dbReference type="NCBI Taxonomy" id="2840909"/>
    <lineage>
        <taxon>Bacteria</taxon>
        <taxon>Bacillati</taxon>
        <taxon>Bacillota</taxon>
        <taxon>Clostridia</taxon>
        <taxon>Candidatus Pullichristensenella</taxon>
    </lineage>
</organism>
<evidence type="ECO:0000313" key="1">
    <source>
        <dbReference type="EMBL" id="HIQ83096.1"/>
    </source>
</evidence>
<sequence>MNNTYGIPRVGLLPYSRADGSQYFPPDYIEAIEMTGAEVVPVMHDTPLDTLYPLVVSLDAMIFSGGCDVDPVHYGQAREPGCGRIDPRRDQIELALADLVLGRNIPVLGICRGLQMLNVVLGGTLKQDIPNHRVSETSDDPIWHDVRIDPSSRLAQIAGTDRARVNSYHHQAIDRLADGLVATAWAEDGTIEAMEMPGERFFVGLQWHPEKSLREDELSKAVFKAMRAAMH</sequence>
<dbReference type="CDD" id="cd01745">
    <property type="entry name" value="GATase1_2"/>
    <property type="match status" value="1"/>
</dbReference>
<dbReference type="GO" id="GO:0006598">
    <property type="term" value="P:polyamine catabolic process"/>
    <property type="evidence" value="ECO:0007669"/>
    <property type="project" value="TreeGrafter"/>
</dbReference>
<name>A0A9D0ZMR8_9FIRM</name>
<dbReference type="Proteomes" id="UP000824260">
    <property type="component" value="Unassembled WGS sequence"/>
</dbReference>
<dbReference type="PANTHER" id="PTHR43235">
    <property type="entry name" value="GLUTAMINE AMIDOTRANSFERASE PB2B2.05-RELATED"/>
    <property type="match status" value="1"/>
</dbReference>
<dbReference type="PANTHER" id="PTHR43235:SF1">
    <property type="entry name" value="GLUTAMINE AMIDOTRANSFERASE PB2B2.05-RELATED"/>
    <property type="match status" value="1"/>
</dbReference>
<comment type="caution">
    <text evidence="1">The sequence shown here is derived from an EMBL/GenBank/DDBJ whole genome shotgun (WGS) entry which is preliminary data.</text>
</comment>
<dbReference type="PROSITE" id="PS51273">
    <property type="entry name" value="GATASE_TYPE_1"/>
    <property type="match status" value="1"/>
</dbReference>